<dbReference type="AlphaFoldDB" id="A0A7G9L5S2"/>
<keyword evidence="4" id="KW-1185">Reference proteome</keyword>
<feature type="region of interest" description="Disordered" evidence="1">
    <location>
        <begin position="192"/>
        <end position="246"/>
    </location>
</feature>
<dbReference type="Gene3D" id="1.20.1260.10">
    <property type="match status" value="2"/>
</dbReference>
<organism evidence="3 4">
    <name type="scientific">Sphingomonas sabuli</name>
    <dbReference type="NCBI Taxonomy" id="2764186"/>
    <lineage>
        <taxon>Bacteria</taxon>
        <taxon>Pseudomonadati</taxon>
        <taxon>Pseudomonadota</taxon>
        <taxon>Alphaproteobacteria</taxon>
        <taxon>Sphingomonadales</taxon>
        <taxon>Sphingomonadaceae</taxon>
        <taxon>Sphingomonas</taxon>
    </lineage>
</organism>
<dbReference type="InterPro" id="IPR012347">
    <property type="entry name" value="Ferritin-like"/>
</dbReference>
<dbReference type="PANTHER" id="PTHR36933:SF1">
    <property type="entry name" value="SLL0788 PROTEIN"/>
    <property type="match status" value="1"/>
</dbReference>
<sequence length="246" mass="25503">MLSACGSRDEPANNVAAGHDMNAMADSGPFADSEMKMDQAMTAAVGVNAADSWVRKMIEHHKGAIDMSRILLAQNVTGHVADMAQQTIDKQGAEVTALEKLVATGNPDAASAAPYKPAAMAMHSAMMAASGADISDTWIRKMLEHHKGAIAMSDIALANGARGAVRAQIEKTKAEQQKEIDHIEGMLSGQQLASEPTAPAVAPAAKEKAPAAKPAPAKAAPVKPKPAEPKAPTPTCLPEHRAAGHC</sequence>
<protein>
    <submittedName>
        <fullName evidence="3">DUF305 domain-containing protein</fullName>
    </submittedName>
</protein>
<evidence type="ECO:0000313" key="3">
    <source>
        <dbReference type="EMBL" id="QNM83971.1"/>
    </source>
</evidence>
<proteinExistence type="predicted"/>
<gene>
    <name evidence="3" type="ORF">H8M03_03165</name>
</gene>
<feature type="domain" description="DUF305" evidence="2">
    <location>
        <begin position="121"/>
        <end position="187"/>
    </location>
</feature>
<accession>A0A7G9L5S2</accession>
<name>A0A7G9L5S2_9SPHN</name>
<feature type="compositionally biased region" description="Low complexity" evidence="1">
    <location>
        <begin position="211"/>
        <end position="222"/>
    </location>
</feature>
<evidence type="ECO:0000313" key="4">
    <source>
        <dbReference type="Proteomes" id="UP000515861"/>
    </source>
</evidence>
<dbReference type="InterPro" id="IPR005183">
    <property type="entry name" value="DUF305_CopM-like"/>
</dbReference>
<dbReference type="PANTHER" id="PTHR36933">
    <property type="entry name" value="SLL0788 PROTEIN"/>
    <property type="match status" value="1"/>
</dbReference>
<dbReference type="KEGG" id="ssau:H8M03_03165"/>
<feature type="region of interest" description="Disordered" evidence="1">
    <location>
        <begin position="1"/>
        <end position="20"/>
    </location>
</feature>
<evidence type="ECO:0000259" key="2">
    <source>
        <dbReference type="Pfam" id="PF03713"/>
    </source>
</evidence>
<dbReference type="Proteomes" id="UP000515861">
    <property type="component" value="Chromosome"/>
</dbReference>
<feature type="domain" description="DUF305" evidence="2">
    <location>
        <begin position="8"/>
        <end position="101"/>
    </location>
</feature>
<dbReference type="EMBL" id="CP060697">
    <property type="protein sequence ID" value="QNM83971.1"/>
    <property type="molecule type" value="Genomic_DNA"/>
</dbReference>
<reference evidence="3 4" key="1">
    <citation type="submission" date="2020-08" db="EMBL/GenBank/DDBJ databases">
        <title>Sphingomonas sp. sand1-3 16S ribosomal RNA gene Genome sequencing and assembly.</title>
        <authorList>
            <person name="Kang M."/>
        </authorList>
    </citation>
    <scope>NUCLEOTIDE SEQUENCE [LARGE SCALE GENOMIC DNA]</scope>
    <source>
        <strain evidence="4">sand1-3</strain>
    </source>
</reference>
<evidence type="ECO:0000256" key="1">
    <source>
        <dbReference type="SAM" id="MobiDB-lite"/>
    </source>
</evidence>
<dbReference type="Pfam" id="PF03713">
    <property type="entry name" value="DUF305"/>
    <property type="match status" value="2"/>
</dbReference>